<feature type="transmembrane region" description="Helical" evidence="1">
    <location>
        <begin position="57"/>
        <end position="78"/>
    </location>
</feature>
<gene>
    <name evidence="2" type="ORF">GGI19_004713</name>
</gene>
<feature type="transmembrane region" description="Helical" evidence="1">
    <location>
        <begin position="277"/>
        <end position="302"/>
    </location>
</feature>
<name>A0A9W8GTK0_9FUNG</name>
<dbReference type="AlphaFoldDB" id="A0A9W8GTK0"/>
<evidence type="ECO:0000313" key="2">
    <source>
        <dbReference type="EMBL" id="KAJ2751076.1"/>
    </source>
</evidence>
<comment type="caution">
    <text evidence="2">The sequence shown here is derived from an EMBL/GenBank/DDBJ whole genome shotgun (WGS) entry which is preliminary data.</text>
</comment>
<sequence>MSLTRALVLQKFIPGSEDASEMFSEGTAILNTISLFDLLHCILQTMPKEQDVTRKRWSFFFIDFFSYGSIYLSSSIAFNLQMVFLRKSHTPLPRYIEYLYYIVPLTVCLFHFAPQFIYAATRGWTMNGQDIASRTPKFLLLACLGVLFIPYVFVLYNIITSLLVMYSLYTKQKAITRVLSSVSRETHGLLSGSNPSTAQDNLSVSANSTSISVSPKECQQLKLARRVYRISVRIALYPLAPLVSLIILSIFYLKQYFVTLTYRSGVHTFVWLTTMSYFMFPTIAFINFVIFLTDPAVLKVIIEVRHSIRIKMGRTDNFKSSDSGLHSPGRMVGKKASITISESGVLSETMQVDSSSLISMYDPEKTSNYQSDGLFNTPGALEEGRPFVSAIDGLQDGAVMWYVRASGDGESDYHDLL</sequence>
<keyword evidence="3" id="KW-1185">Reference proteome</keyword>
<keyword evidence="1" id="KW-0812">Transmembrane</keyword>
<proteinExistence type="predicted"/>
<keyword evidence="1" id="KW-0472">Membrane</keyword>
<reference evidence="2" key="1">
    <citation type="submission" date="2022-07" db="EMBL/GenBank/DDBJ databases">
        <title>Phylogenomic reconstructions and comparative analyses of Kickxellomycotina fungi.</title>
        <authorList>
            <person name="Reynolds N.K."/>
            <person name="Stajich J.E."/>
            <person name="Barry K."/>
            <person name="Grigoriev I.V."/>
            <person name="Crous P."/>
            <person name="Smith M.E."/>
        </authorList>
    </citation>
    <scope>NUCLEOTIDE SEQUENCE</scope>
    <source>
        <strain evidence="2">BCRC 34297</strain>
    </source>
</reference>
<feature type="transmembrane region" description="Helical" evidence="1">
    <location>
        <begin position="234"/>
        <end position="257"/>
    </location>
</feature>
<keyword evidence="1" id="KW-1133">Transmembrane helix</keyword>
<protein>
    <recommendedName>
        <fullName evidence="4">G protein-coupled receptor</fullName>
    </recommendedName>
</protein>
<accession>A0A9W8GTK0</accession>
<dbReference type="OrthoDB" id="5565876at2759"/>
<evidence type="ECO:0008006" key="4">
    <source>
        <dbReference type="Google" id="ProtNLM"/>
    </source>
</evidence>
<feature type="transmembrane region" description="Helical" evidence="1">
    <location>
        <begin position="138"/>
        <end position="169"/>
    </location>
</feature>
<feature type="transmembrane region" description="Helical" evidence="1">
    <location>
        <begin position="98"/>
        <end position="118"/>
    </location>
</feature>
<dbReference type="Proteomes" id="UP001140011">
    <property type="component" value="Unassembled WGS sequence"/>
</dbReference>
<dbReference type="EMBL" id="JANBUH010000453">
    <property type="protein sequence ID" value="KAJ2751076.1"/>
    <property type="molecule type" value="Genomic_DNA"/>
</dbReference>
<organism evidence="2 3">
    <name type="scientific">Coemansia pectinata</name>
    <dbReference type="NCBI Taxonomy" id="1052879"/>
    <lineage>
        <taxon>Eukaryota</taxon>
        <taxon>Fungi</taxon>
        <taxon>Fungi incertae sedis</taxon>
        <taxon>Zoopagomycota</taxon>
        <taxon>Kickxellomycotina</taxon>
        <taxon>Kickxellomycetes</taxon>
        <taxon>Kickxellales</taxon>
        <taxon>Kickxellaceae</taxon>
        <taxon>Coemansia</taxon>
    </lineage>
</organism>
<evidence type="ECO:0000313" key="3">
    <source>
        <dbReference type="Proteomes" id="UP001140011"/>
    </source>
</evidence>
<evidence type="ECO:0000256" key="1">
    <source>
        <dbReference type="SAM" id="Phobius"/>
    </source>
</evidence>